<dbReference type="InterPro" id="IPR005828">
    <property type="entry name" value="MFS_sugar_transport-like"/>
</dbReference>
<protein>
    <recommendedName>
        <fullName evidence="9">Major facilitator superfamily (MFS) profile domain-containing protein</fullName>
    </recommendedName>
</protein>
<dbReference type="PROSITE" id="PS50850">
    <property type="entry name" value="MFS"/>
    <property type="match status" value="1"/>
</dbReference>
<feature type="transmembrane region" description="Helical" evidence="8">
    <location>
        <begin position="21"/>
        <end position="40"/>
    </location>
</feature>
<evidence type="ECO:0000313" key="10">
    <source>
        <dbReference type="EMBL" id="CAD9028903.1"/>
    </source>
</evidence>
<dbReference type="PROSITE" id="PS00217">
    <property type="entry name" value="SUGAR_TRANSPORT_2"/>
    <property type="match status" value="1"/>
</dbReference>
<proteinExistence type="inferred from homology"/>
<dbReference type="InterPro" id="IPR005829">
    <property type="entry name" value="Sugar_transporter_CS"/>
</dbReference>
<dbReference type="InterPro" id="IPR020846">
    <property type="entry name" value="MFS_dom"/>
</dbReference>
<dbReference type="PRINTS" id="PR00171">
    <property type="entry name" value="SUGRTRNSPORT"/>
</dbReference>
<feature type="transmembrane region" description="Helical" evidence="8">
    <location>
        <begin position="101"/>
        <end position="122"/>
    </location>
</feature>
<keyword evidence="4 8" id="KW-0812">Transmembrane</keyword>
<comment type="similarity">
    <text evidence="2 7">Belongs to the major facilitator superfamily. Sugar transporter (TC 2.A.1.1) family.</text>
</comment>
<dbReference type="EMBL" id="HBGA01107563">
    <property type="protein sequence ID" value="CAD9028903.1"/>
    <property type="molecule type" value="Transcribed_RNA"/>
</dbReference>
<evidence type="ECO:0000256" key="4">
    <source>
        <dbReference type="ARBA" id="ARBA00022692"/>
    </source>
</evidence>
<dbReference type="NCBIfam" id="TIGR00879">
    <property type="entry name" value="SP"/>
    <property type="match status" value="1"/>
</dbReference>
<dbReference type="SUPFAM" id="SSF103473">
    <property type="entry name" value="MFS general substrate transporter"/>
    <property type="match status" value="1"/>
</dbReference>
<dbReference type="InterPro" id="IPR003663">
    <property type="entry name" value="Sugar/inositol_transpt"/>
</dbReference>
<feature type="transmembrane region" description="Helical" evidence="8">
    <location>
        <begin position="157"/>
        <end position="175"/>
    </location>
</feature>
<feature type="transmembrane region" description="Helical" evidence="8">
    <location>
        <begin position="428"/>
        <end position="448"/>
    </location>
</feature>
<feature type="transmembrane region" description="Helical" evidence="8">
    <location>
        <begin position="367"/>
        <end position="391"/>
    </location>
</feature>
<evidence type="ECO:0000256" key="8">
    <source>
        <dbReference type="SAM" id="Phobius"/>
    </source>
</evidence>
<organism evidence="10">
    <name type="scientific">Eutreptiella gymnastica</name>
    <dbReference type="NCBI Taxonomy" id="73025"/>
    <lineage>
        <taxon>Eukaryota</taxon>
        <taxon>Discoba</taxon>
        <taxon>Euglenozoa</taxon>
        <taxon>Euglenida</taxon>
        <taxon>Spirocuta</taxon>
        <taxon>Euglenophyceae</taxon>
        <taxon>Eutreptiales</taxon>
        <taxon>Eutreptiaceae</taxon>
        <taxon>Eutreptiella</taxon>
    </lineage>
</organism>
<evidence type="ECO:0000256" key="5">
    <source>
        <dbReference type="ARBA" id="ARBA00022989"/>
    </source>
</evidence>
<feature type="transmembrane region" description="Helical" evidence="8">
    <location>
        <begin position="67"/>
        <end position="89"/>
    </location>
</feature>
<feature type="transmembrane region" description="Helical" evidence="8">
    <location>
        <begin position="336"/>
        <end position="355"/>
    </location>
</feature>
<evidence type="ECO:0000256" key="7">
    <source>
        <dbReference type="RuleBase" id="RU003346"/>
    </source>
</evidence>
<dbReference type="InterPro" id="IPR036259">
    <property type="entry name" value="MFS_trans_sf"/>
</dbReference>
<evidence type="ECO:0000259" key="9">
    <source>
        <dbReference type="PROSITE" id="PS50850"/>
    </source>
</evidence>
<dbReference type="GO" id="GO:1904659">
    <property type="term" value="P:D-glucose transmembrane transport"/>
    <property type="evidence" value="ECO:0007669"/>
    <property type="project" value="TreeGrafter"/>
</dbReference>
<accession>A0A7S1J0V0</accession>
<sequence>MAAATGRKTEPTPELQAGSALPPWLPSFAVAALGGALFGYDIGGSSAVLRVLGQGVSELGNLDALQLGYLASGSLFGAMAASTIIFAVGDKKIGRKTELQTAAGLYAIGTLIQSLGPTLPAVLLGRCVYGLGIGTAMHVAPLYIAEVVPTELRGKLVSLKEAAIVFGIVLGYLAGDVFAASGDWRTVFGLAGVLILPMAALSLAVPESPRWLALRGRTDEAQLALSQAQGASPQEAQQQVSAMAAMSTGTASSSPLATAGEIFSSPKNRKALTIGVGLVLFQQLSGQPSVLYYANRIFETAGLGFEAAVGVGVFKLLMTLVSVQLVEDERFGRRPLLIYGTTGMTVALAALALLFATAGPAGPSSALVIACVVAFVGCYQVGFGPVTWLILSEVFPLQIRSAAVSIGTLANFGSNVLVTLLFEYERTTFGEALLFGQFALIALAGVFFQQALVPETRGLTLEEIEAQIGGEDA</sequence>
<evidence type="ECO:0000256" key="1">
    <source>
        <dbReference type="ARBA" id="ARBA00004141"/>
    </source>
</evidence>
<feature type="transmembrane region" description="Helical" evidence="8">
    <location>
        <begin position="300"/>
        <end position="324"/>
    </location>
</feature>
<dbReference type="InterPro" id="IPR050820">
    <property type="entry name" value="MFS_Sugar_Transporter"/>
</dbReference>
<feature type="transmembrane region" description="Helical" evidence="8">
    <location>
        <begin position="128"/>
        <end position="145"/>
    </location>
</feature>
<keyword evidence="3 7" id="KW-0813">Transport</keyword>
<comment type="subcellular location">
    <subcellularLocation>
        <location evidence="1">Membrane</location>
        <topology evidence="1">Multi-pass membrane protein</topology>
    </subcellularLocation>
</comment>
<dbReference type="Pfam" id="PF00083">
    <property type="entry name" value="Sugar_tr"/>
    <property type="match status" value="1"/>
</dbReference>
<dbReference type="PANTHER" id="PTHR48023">
    <property type="entry name" value="D-XYLOSE-PROTON SYMPORTER-LIKE 2"/>
    <property type="match status" value="1"/>
</dbReference>
<name>A0A7S1J0V0_9EUGL</name>
<keyword evidence="6 8" id="KW-0472">Membrane</keyword>
<evidence type="ECO:0000256" key="3">
    <source>
        <dbReference type="ARBA" id="ARBA00022448"/>
    </source>
</evidence>
<evidence type="ECO:0000256" key="2">
    <source>
        <dbReference type="ARBA" id="ARBA00010992"/>
    </source>
</evidence>
<feature type="transmembrane region" description="Helical" evidence="8">
    <location>
        <begin position="187"/>
        <end position="205"/>
    </location>
</feature>
<dbReference type="Gene3D" id="1.20.1250.20">
    <property type="entry name" value="MFS general substrate transporter like domains"/>
    <property type="match status" value="1"/>
</dbReference>
<gene>
    <name evidence="10" type="ORF">EGYM00392_LOCUS40039</name>
</gene>
<reference evidence="10" key="1">
    <citation type="submission" date="2021-01" db="EMBL/GenBank/DDBJ databases">
        <authorList>
            <person name="Corre E."/>
            <person name="Pelletier E."/>
            <person name="Niang G."/>
            <person name="Scheremetjew M."/>
            <person name="Finn R."/>
            <person name="Kale V."/>
            <person name="Holt S."/>
            <person name="Cochrane G."/>
            <person name="Meng A."/>
            <person name="Brown T."/>
            <person name="Cohen L."/>
        </authorList>
    </citation>
    <scope>NUCLEOTIDE SEQUENCE</scope>
    <source>
        <strain evidence="10">NIES-381</strain>
    </source>
</reference>
<dbReference type="GO" id="GO:0022857">
    <property type="term" value="F:transmembrane transporter activity"/>
    <property type="evidence" value="ECO:0007669"/>
    <property type="project" value="InterPro"/>
</dbReference>
<dbReference type="AlphaFoldDB" id="A0A7S1J0V0"/>
<feature type="domain" description="Major facilitator superfamily (MFS) profile" evidence="9">
    <location>
        <begin position="27"/>
        <end position="457"/>
    </location>
</feature>
<keyword evidence="5 8" id="KW-1133">Transmembrane helix</keyword>
<dbReference type="GO" id="GO:0016020">
    <property type="term" value="C:membrane"/>
    <property type="evidence" value="ECO:0007669"/>
    <property type="project" value="UniProtKB-SubCell"/>
</dbReference>
<feature type="transmembrane region" description="Helical" evidence="8">
    <location>
        <begin position="403"/>
        <end position="422"/>
    </location>
</feature>
<dbReference type="PANTHER" id="PTHR48023:SF4">
    <property type="entry name" value="D-XYLOSE-PROTON SYMPORTER-LIKE 2"/>
    <property type="match status" value="1"/>
</dbReference>
<evidence type="ECO:0000256" key="6">
    <source>
        <dbReference type="ARBA" id="ARBA00023136"/>
    </source>
</evidence>